<dbReference type="OrthoDB" id="9808602at2"/>
<keyword evidence="2" id="KW-1185">Reference proteome</keyword>
<sequence>MVRHRTLRNNLLLIALTVWVVLFPGSGLVWRAFPDLPPPPDELAAPLFHPAALASLNDS</sequence>
<proteinExistence type="predicted"/>
<dbReference type="EMBL" id="SHLI01000001">
    <property type="protein sequence ID" value="RZU98708.1"/>
    <property type="molecule type" value="Genomic_DNA"/>
</dbReference>
<evidence type="ECO:0000313" key="1">
    <source>
        <dbReference type="EMBL" id="RZU98708.1"/>
    </source>
</evidence>
<dbReference type="AlphaFoldDB" id="A0A4Q8D086"/>
<organism evidence="1 2">
    <name type="scientific">Spiribacter vilamensis</name>
    <dbReference type="NCBI Taxonomy" id="531306"/>
    <lineage>
        <taxon>Bacteria</taxon>
        <taxon>Pseudomonadati</taxon>
        <taxon>Pseudomonadota</taxon>
        <taxon>Gammaproteobacteria</taxon>
        <taxon>Chromatiales</taxon>
        <taxon>Ectothiorhodospiraceae</taxon>
        <taxon>Spiribacter</taxon>
    </lineage>
</organism>
<name>A0A4Q8D086_9GAMM</name>
<reference evidence="1 2" key="1">
    <citation type="submission" date="2019-02" db="EMBL/GenBank/DDBJ databases">
        <title>Genomic Encyclopedia of Type Strains, Phase IV (KMG-IV): sequencing the most valuable type-strain genomes for metagenomic binning, comparative biology and taxonomic classification.</title>
        <authorList>
            <person name="Goeker M."/>
        </authorList>
    </citation>
    <scope>NUCLEOTIDE SEQUENCE [LARGE SCALE GENOMIC DNA]</scope>
    <source>
        <strain evidence="1 2">DSM 21056</strain>
    </source>
</reference>
<dbReference type="Proteomes" id="UP000292298">
    <property type="component" value="Unassembled WGS sequence"/>
</dbReference>
<gene>
    <name evidence="1" type="ORF">EV698_0967</name>
</gene>
<dbReference type="RefSeq" id="WP_130502998.1">
    <property type="nucleotide sequence ID" value="NZ_SHLI01000001.1"/>
</dbReference>
<evidence type="ECO:0000313" key="2">
    <source>
        <dbReference type="Proteomes" id="UP000292298"/>
    </source>
</evidence>
<accession>A0A4Q8D086</accession>
<protein>
    <submittedName>
        <fullName evidence="1">Uncharacterized protein</fullName>
    </submittedName>
</protein>
<comment type="caution">
    <text evidence="1">The sequence shown here is derived from an EMBL/GenBank/DDBJ whole genome shotgun (WGS) entry which is preliminary data.</text>
</comment>